<feature type="chain" id="PRO_5017384028" description="DUF4124 domain-containing protein" evidence="2">
    <location>
        <begin position="19"/>
        <end position="125"/>
    </location>
</feature>
<dbReference type="KEGG" id="fam:OYT1_ch0064"/>
<dbReference type="Pfam" id="PF13511">
    <property type="entry name" value="DUF4124"/>
    <property type="match status" value="1"/>
</dbReference>
<organism evidence="4 5">
    <name type="scientific">Ferriphaselus amnicola</name>
    <dbReference type="NCBI Taxonomy" id="1188319"/>
    <lineage>
        <taxon>Bacteria</taxon>
        <taxon>Pseudomonadati</taxon>
        <taxon>Pseudomonadota</taxon>
        <taxon>Betaproteobacteria</taxon>
        <taxon>Nitrosomonadales</taxon>
        <taxon>Gallionellaceae</taxon>
        <taxon>Ferriphaselus</taxon>
    </lineage>
</organism>
<evidence type="ECO:0000259" key="3">
    <source>
        <dbReference type="Pfam" id="PF13511"/>
    </source>
</evidence>
<reference evidence="4 5" key="1">
    <citation type="submission" date="2018-06" db="EMBL/GenBank/DDBJ databases">
        <title>OYT1 Genome Sequencing.</title>
        <authorList>
            <person name="Kato S."/>
            <person name="Itoh T."/>
            <person name="Ohkuma M."/>
        </authorList>
    </citation>
    <scope>NUCLEOTIDE SEQUENCE [LARGE SCALE GENOMIC DNA]</scope>
    <source>
        <strain evidence="4 5">OYT1</strain>
    </source>
</reference>
<accession>A0A2Z6G856</accession>
<dbReference type="InterPro" id="IPR025392">
    <property type="entry name" value="DUF4124"/>
</dbReference>
<dbReference type="RefSeq" id="WP_084612037.1">
    <property type="nucleotide sequence ID" value="NZ_AP018738.1"/>
</dbReference>
<proteinExistence type="predicted"/>
<evidence type="ECO:0000256" key="1">
    <source>
        <dbReference type="SAM" id="MobiDB-lite"/>
    </source>
</evidence>
<protein>
    <recommendedName>
        <fullName evidence="3">DUF4124 domain-containing protein</fullName>
    </recommendedName>
</protein>
<name>A0A2Z6G856_9PROT</name>
<evidence type="ECO:0000313" key="4">
    <source>
        <dbReference type="EMBL" id="BBE49640.1"/>
    </source>
</evidence>
<keyword evidence="5" id="KW-1185">Reference proteome</keyword>
<feature type="region of interest" description="Disordered" evidence="1">
    <location>
        <begin position="31"/>
        <end position="77"/>
    </location>
</feature>
<gene>
    <name evidence="4" type="ORF">OYT1_ch0064</name>
</gene>
<dbReference type="STRING" id="1188319.OYT1_02105"/>
<feature type="domain" description="DUF4124" evidence="3">
    <location>
        <begin position="10"/>
        <end position="55"/>
    </location>
</feature>
<dbReference type="AlphaFoldDB" id="A0A2Z6G856"/>
<evidence type="ECO:0000313" key="5">
    <source>
        <dbReference type="Proteomes" id="UP000033070"/>
    </source>
</evidence>
<feature type="compositionally biased region" description="Polar residues" evidence="1">
    <location>
        <begin position="51"/>
        <end position="63"/>
    </location>
</feature>
<evidence type="ECO:0000256" key="2">
    <source>
        <dbReference type="SAM" id="SignalP"/>
    </source>
</evidence>
<dbReference type="Proteomes" id="UP000033070">
    <property type="component" value="Chromosome"/>
</dbReference>
<dbReference type="OrthoDB" id="8547929at2"/>
<feature type="signal peptide" evidence="2">
    <location>
        <begin position="1"/>
        <end position="18"/>
    </location>
</feature>
<keyword evidence="2" id="KW-0732">Signal</keyword>
<sequence length="125" mass="13801">MRLICLSLGLLLSLSALADIYKSVDGSGHVTYSSTPSKGAKRLDLAPPVARQTQSSRAVSPSSFPRVDGQTQRERDDMRRRILEQERATELSLLSEARAKTNNQADVVLHQKNIEALNSELARLK</sequence>
<dbReference type="EMBL" id="AP018738">
    <property type="protein sequence ID" value="BBE49640.1"/>
    <property type="molecule type" value="Genomic_DNA"/>
</dbReference>